<name>K4LI48_THEPS</name>
<dbReference type="PANTHER" id="PTHR23518">
    <property type="entry name" value="C-METHYLTRANSFERASE"/>
    <property type="match status" value="1"/>
</dbReference>
<evidence type="ECO:0000259" key="7">
    <source>
        <dbReference type="PROSITE" id="PS50850"/>
    </source>
</evidence>
<keyword evidence="3 6" id="KW-0812">Transmembrane</keyword>
<sequence>MAVDYVLLSFGLVGGYVADKIGRKRFIVLTHCFFPLILSLFLLARNWVWVLVGMCLLGIRVAALPALDAVMADHTANKERGRIYSLNWLAVTGATIVSSFVVGAVVHQLGVYQGTRLGFLIYIGLALVVAILFWVRLKDSNRSEQKSVFSLSHLFRQLACAARSSSPVLRLFVAYYLLYTPAAGMLTTYYVLYLVHVAGVSDSVVAVAYGIANGVYLITQLLLGPFADRLNRVLVLVLVLTVILLSSLILVAFHELAAVAILSTILVLSGISVALYLHKVVLADLTDQQHRATLFGVLSTLVAAEGALSLVVGGRLFKLNPHYPFVLSAFCLLLAIFTLKRTLLGCYKSEYQG</sequence>
<dbReference type="eggNOG" id="COG2814">
    <property type="taxonomic scope" value="Bacteria"/>
</dbReference>
<accession>K4LI48</accession>
<dbReference type="InterPro" id="IPR036259">
    <property type="entry name" value="MFS_trans_sf"/>
</dbReference>
<feature type="transmembrane region" description="Helical" evidence="6">
    <location>
        <begin position="204"/>
        <end position="226"/>
    </location>
</feature>
<reference evidence="8 9" key="1">
    <citation type="journal article" date="2012" name="BMC Genomics">
        <title>Genome-guided analysis of physiological and morphological traits of the fermentative acetate oxidizer Thermacetogenium phaeum.</title>
        <authorList>
            <person name="Oehler D."/>
            <person name="Poehlein A."/>
            <person name="Leimbach A."/>
            <person name="Muller N."/>
            <person name="Daniel R."/>
            <person name="Gottschalk G."/>
            <person name="Schink B."/>
        </authorList>
    </citation>
    <scope>NUCLEOTIDE SEQUENCE [LARGE SCALE GENOMIC DNA]</scope>
    <source>
        <strain evidence="9">ATCC BAA-254 / DSM 26808 / PB</strain>
    </source>
</reference>
<dbReference type="InterPro" id="IPR005829">
    <property type="entry name" value="Sugar_transporter_CS"/>
</dbReference>
<dbReference type="Proteomes" id="UP000000467">
    <property type="component" value="Chromosome"/>
</dbReference>
<feature type="transmembrane region" description="Helical" evidence="6">
    <location>
        <begin position="323"/>
        <end position="339"/>
    </location>
</feature>
<dbReference type="GO" id="GO:0005886">
    <property type="term" value="C:plasma membrane"/>
    <property type="evidence" value="ECO:0007669"/>
    <property type="project" value="UniProtKB-SubCell"/>
</dbReference>
<dbReference type="GO" id="GO:0022857">
    <property type="term" value="F:transmembrane transporter activity"/>
    <property type="evidence" value="ECO:0007669"/>
    <property type="project" value="InterPro"/>
</dbReference>
<dbReference type="AlphaFoldDB" id="K4LI48"/>
<dbReference type="InterPro" id="IPR020846">
    <property type="entry name" value="MFS_dom"/>
</dbReference>
<evidence type="ECO:0000256" key="1">
    <source>
        <dbReference type="ARBA" id="ARBA00004651"/>
    </source>
</evidence>
<organism evidence="8 9">
    <name type="scientific">Thermacetogenium phaeum (strain ATCC BAA-254 / DSM 26808 / PB)</name>
    <dbReference type="NCBI Taxonomy" id="1089553"/>
    <lineage>
        <taxon>Bacteria</taxon>
        <taxon>Bacillati</taxon>
        <taxon>Bacillota</taxon>
        <taxon>Clostridia</taxon>
        <taxon>Thermoanaerobacterales</taxon>
        <taxon>Thermoanaerobacteraceae</taxon>
        <taxon>Thermacetogenium</taxon>
    </lineage>
</organism>
<evidence type="ECO:0000256" key="5">
    <source>
        <dbReference type="ARBA" id="ARBA00023136"/>
    </source>
</evidence>
<dbReference type="HOGENOM" id="CLU_785110_0_0_9"/>
<dbReference type="Gene3D" id="1.20.1250.20">
    <property type="entry name" value="MFS general substrate transporter like domains"/>
    <property type="match status" value="2"/>
</dbReference>
<keyword evidence="5 6" id="KW-0472">Membrane</keyword>
<evidence type="ECO:0000256" key="4">
    <source>
        <dbReference type="ARBA" id="ARBA00022989"/>
    </source>
</evidence>
<dbReference type="SUPFAM" id="SSF103473">
    <property type="entry name" value="MFS general substrate transporter"/>
    <property type="match status" value="1"/>
</dbReference>
<evidence type="ECO:0000313" key="9">
    <source>
        <dbReference type="Proteomes" id="UP000000467"/>
    </source>
</evidence>
<evidence type="ECO:0000313" key="8">
    <source>
        <dbReference type="EMBL" id="AFV12681.1"/>
    </source>
</evidence>
<feature type="transmembrane region" description="Helical" evidence="6">
    <location>
        <begin position="259"/>
        <end position="282"/>
    </location>
</feature>
<dbReference type="Pfam" id="PF07690">
    <property type="entry name" value="MFS_1"/>
    <property type="match status" value="1"/>
</dbReference>
<feature type="transmembrane region" description="Helical" evidence="6">
    <location>
        <begin position="294"/>
        <end position="317"/>
    </location>
</feature>
<dbReference type="KEGG" id="tpz:Tph_c25070"/>
<feature type="transmembrane region" description="Helical" evidence="6">
    <location>
        <begin position="50"/>
        <end position="71"/>
    </location>
</feature>
<dbReference type="PROSITE" id="PS50850">
    <property type="entry name" value="MFS"/>
    <property type="match status" value="1"/>
</dbReference>
<feature type="transmembrane region" description="Helical" evidence="6">
    <location>
        <begin position="233"/>
        <end position="253"/>
    </location>
</feature>
<feature type="transmembrane region" description="Helical" evidence="6">
    <location>
        <begin position="119"/>
        <end position="137"/>
    </location>
</feature>
<keyword evidence="9" id="KW-1185">Reference proteome</keyword>
<protein>
    <submittedName>
        <fullName evidence="8">MFS transporter</fullName>
    </submittedName>
</protein>
<proteinExistence type="predicted"/>
<evidence type="ECO:0000256" key="6">
    <source>
        <dbReference type="SAM" id="Phobius"/>
    </source>
</evidence>
<feature type="transmembrane region" description="Helical" evidence="6">
    <location>
        <begin position="83"/>
        <end position="107"/>
    </location>
</feature>
<dbReference type="PROSITE" id="PS00216">
    <property type="entry name" value="SUGAR_TRANSPORT_1"/>
    <property type="match status" value="1"/>
</dbReference>
<keyword evidence="4 6" id="KW-1133">Transmembrane helix</keyword>
<dbReference type="InterPro" id="IPR011701">
    <property type="entry name" value="MFS"/>
</dbReference>
<evidence type="ECO:0000256" key="2">
    <source>
        <dbReference type="ARBA" id="ARBA00022448"/>
    </source>
</evidence>
<feature type="domain" description="Major facilitator superfamily (MFS) profile" evidence="7">
    <location>
        <begin position="1"/>
        <end position="347"/>
    </location>
</feature>
<evidence type="ECO:0000256" key="3">
    <source>
        <dbReference type="ARBA" id="ARBA00022692"/>
    </source>
</evidence>
<dbReference type="EMBL" id="CP003732">
    <property type="protein sequence ID" value="AFV12681.1"/>
    <property type="molecule type" value="Genomic_DNA"/>
</dbReference>
<dbReference type="PANTHER" id="PTHR23518:SF2">
    <property type="entry name" value="MAJOR FACILITATOR SUPERFAMILY TRANSPORTER"/>
    <property type="match status" value="1"/>
</dbReference>
<keyword evidence="2" id="KW-0813">Transport</keyword>
<comment type="subcellular location">
    <subcellularLocation>
        <location evidence="1">Cell membrane</location>
        <topology evidence="1">Multi-pass membrane protein</topology>
    </subcellularLocation>
</comment>
<feature type="transmembrane region" description="Helical" evidence="6">
    <location>
        <begin position="173"/>
        <end position="192"/>
    </location>
</feature>
<gene>
    <name evidence="8" type="ordered locus">Tph_c25070</name>
</gene>
<feature type="transmembrane region" description="Helical" evidence="6">
    <location>
        <begin position="26"/>
        <end position="44"/>
    </location>
</feature>
<dbReference type="STRING" id="1089553.Tph_c25070"/>